<dbReference type="SUPFAM" id="SSF54403">
    <property type="entry name" value="Cystatin/monellin"/>
    <property type="match status" value="1"/>
</dbReference>
<evidence type="ECO:0000256" key="1">
    <source>
        <dbReference type="ARBA" id="ARBA00009403"/>
    </source>
</evidence>
<evidence type="ECO:0000313" key="5">
    <source>
        <dbReference type="Ensembl" id="ENSSSUP00005011461.1"/>
    </source>
</evidence>
<dbReference type="RefSeq" id="XP_029774390.1">
    <property type="nucleotide sequence ID" value="XM_029918530.1"/>
</dbReference>
<dbReference type="InterPro" id="IPR000010">
    <property type="entry name" value="Cystatin_dom"/>
</dbReference>
<protein>
    <submittedName>
        <fullName evidence="5">Cystatin 8</fullName>
    </submittedName>
</protein>
<dbReference type="FunFam" id="3.10.450.10:FF:000004">
    <property type="entry name" value="Cystatin C"/>
    <property type="match status" value="1"/>
</dbReference>
<keyword evidence="2" id="KW-1015">Disulfide bond</keyword>
<dbReference type="RefSeq" id="XP_029774391.1">
    <property type="nucleotide sequence ID" value="XM_029918531.1"/>
</dbReference>
<dbReference type="CDD" id="cd00042">
    <property type="entry name" value="CY"/>
    <property type="match status" value="1"/>
</dbReference>
<dbReference type="CTD" id="10047"/>
<dbReference type="PANTHER" id="PTHR47010">
    <property type="entry name" value="CYSTATIN-8-RELATED"/>
    <property type="match status" value="1"/>
</dbReference>
<feature type="domain" description="Cystatin" evidence="4">
    <location>
        <begin position="49"/>
        <end position="159"/>
    </location>
</feature>
<dbReference type="Gene3D" id="3.10.450.10">
    <property type="match status" value="1"/>
</dbReference>
<evidence type="ECO:0000259" key="4">
    <source>
        <dbReference type="SMART" id="SM00043"/>
    </source>
</evidence>
<reference evidence="5 6" key="1">
    <citation type="submission" date="2019-05" db="EMBL/GenBank/DDBJ databases">
        <title>A Chromosome-scale Meerkat (S. suricatta) Genome Assembly.</title>
        <authorList>
            <person name="Dudchenko O."/>
            <person name="Lieberman Aiden E."/>
            <person name="Tung J."/>
            <person name="Barreiro L.B."/>
            <person name="Clutton-Brock T.H."/>
        </authorList>
    </citation>
    <scope>NUCLEOTIDE SEQUENCE [LARGE SCALE GENOMIC DNA]</scope>
</reference>
<reference evidence="5" key="2">
    <citation type="submission" date="2025-08" db="UniProtKB">
        <authorList>
            <consortium name="Ensembl"/>
        </authorList>
    </citation>
    <scope>IDENTIFICATION</scope>
</reference>
<dbReference type="Proteomes" id="UP000472268">
    <property type="component" value="Chromosome 12"/>
</dbReference>
<evidence type="ECO:0000313" key="6">
    <source>
        <dbReference type="Proteomes" id="UP000472268"/>
    </source>
</evidence>
<keyword evidence="6" id="KW-1185">Reference proteome</keyword>
<dbReference type="OrthoDB" id="1908104at2759"/>
<dbReference type="PANTHER" id="PTHR47010:SF1">
    <property type="entry name" value="CYSTATIN-8"/>
    <property type="match status" value="1"/>
</dbReference>
<dbReference type="InterPro" id="IPR052691">
    <property type="entry name" value="Sperm_Mat_Cystatin"/>
</dbReference>
<dbReference type="Ensembl" id="ENSSSUT00005013113.1">
    <property type="protein sequence ID" value="ENSSSUP00005011461.1"/>
    <property type="gene ID" value="ENSSSUG00005007346.1"/>
</dbReference>
<comment type="similarity">
    <text evidence="1">Belongs to the cystatin family.</text>
</comment>
<dbReference type="GeneID" id="115274975"/>
<organism evidence="5 6">
    <name type="scientific">Suricata suricatta</name>
    <name type="common">Meerkat</name>
    <dbReference type="NCBI Taxonomy" id="37032"/>
    <lineage>
        <taxon>Eukaryota</taxon>
        <taxon>Metazoa</taxon>
        <taxon>Chordata</taxon>
        <taxon>Craniata</taxon>
        <taxon>Vertebrata</taxon>
        <taxon>Euteleostomi</taxon>
        <taxon>Mammalia</taxon>
        <taxon>Eutheria</taxon>
        <taxon>Laurasiatheria</taxon>
        <taxon>Carnivora</taxon>
        <taxon>Feliformia</taxon>
        <taxon>Herpestidae</taxon>
        <taxon>Suricata</taxon>
    </lineage>
</organism>
<dbReference type="OMA" id="MKKQCVD"/>
<proteinExistence type="inferred from homology"/>
<feature type="chain" id="PRO_5025631443" evidence="3">
    <location>
        <begin position="41"/>
        <end position="161"/>
    </location>
</feature>
<sequence>MAPALKGRGGSPVSLDGGTMTRSCGFCLLLLTNLVALVASTDPGKNKVKVLRELKVINASSANVRQCLWFAMQEYNKESEDKYIFQVIKTVQAQLQVTDRLEYFIDVEIARSNCRKFSNSTENCVIQENTKLEKKVMCSFLVRALPWNDEFTVMKKQCVDA</sequence>
<dbReference type="GO" id="GO:0004869">
    <property type="term" value="F:cysteine-type endopeptidase inhibitor activity"/>
    <property type="evidence" value="ECO:0007669"/>
    <property type="project" value="InterPro"/>
</dbReference>
<dbReference type="RefSeq" id="XP_029774392.1">
    <property type="nucleotide sequence ID" value="XM_029918532.1"/>
</dbReference>
<accession>A0A673TQX4</accession>
<dbReference type="InterPro" id="IPR046350">
    <property type="entry name" value="Cystatin_sf"/>
</dbReference>
<dbReference type="AlphaFoldDB" id="A0A673TQX4"/>
<dbReference type="Pfam" id="PF00031">
    <property type="entry name" value="Cystatin"/>
    <property type="match status" value="1"/>
</dbReference>
<evidence type="ECO:0000256" key="3">
    <source>
        <dbReference type="SAM" id="SignalP"/>
    </source>
</evidence>
<gene>
    <name evidence="5" type="primary">CST8</name>
</gene>
<evidence type="ECO:0000256" key="2">
    <source>
        <dbReference type="ARBA" id="ARBA00023157"/>
    </source>
</evidence>
<keyword evidence="3" id="KW-0732">Signal</keyword>
<dbReference type="GO" id="GO:0009986">
    <property type="term" value="C:cell surface"/>
    <property type="evidence" value="ECO:0007669"/>
    <property type="project" value="TreeGrafter"/>
</dbReference>
<reference evidence="5" key="3">
    <citation type="submission" date="2025-09" db="UniProtKB">
        <authorList>
            <consortium name="Ensembl"/>
        </authorList>
    </citation>
    <scope>IDENTIFICATION</scope>
</reference>
<dbReference type="GO" id="GO:0005576">
    <property type="term" value="C:extracellular region"/>
    <property type="evidence" value="ECO:0007669"/>
    <property type="project" value="TreeGrafter"/>
</dbReference>
<name>A0A673TQX4_SURSU</name>
<dbReference type="GO" id="GO:0005737">
    <property type="term" value="C:cytoplasm"/>
    <property type="evidence" value="ECO:0007669"/>
    <property type="project" value="TreeGrafter"/>
</dbReference>
<feature type="signal peptide" evidence="3">
    <location>
        <begin position="1"/>
        <end position="40"/>
    </location>
</feature>
<dbReference type="SMART" id="SM00043">
    <property type="entry name" value="CY"/>
    <property type="match status" value="1"/>
</dbReference>